<gene>
    <name evidence="2" type="ORF">PXEA_LOCUS6214</name>
</gene>
<feature type="compositionally biased region" description="Polar residues" evidence="1">
    <location>
        <begin position="118"/>
        <end position="131"/>
    </location>
</feature>
<comment type="caution">
    <text evidence="2">The sequence shown here is derived from an EMBL/GenBank/DDBJ whole genome shotgun (WGS) entry which is preliminary data.</text>
</comment>
<name>A0A448WIW8_9PLAT</name>
<dbReference type="AlphaFoldDB" id="A0A448WIW8"/>
<protein>
    <submittedName>
        <fullName evidence="2">Uncharacterized protein</fullName>
    </submittedName>
</protein>
<sequence>MFFLKVQNLDEIRQFYVLEDGVARPIGDACSPLNAKDATLSTAAGEPSTLNGKSSSLNCPAKCEIKQTDLGSRLAETPSHLGMPISGANTTKAYLAAGMGRPNPYRNIPPPIDGKQRPPTNRSCPEPNTGQVRYRRDVLMP</sequence>
<dbReference type="EMBL" id="CAAALY010015788">
    <property type="protein sequence ID" value="VEL12774.1"/>
    <property type="molecule type" value="Genomic_DNA"/>
</dbReference>
<feature type="region of interest" description="Disordered" evidence="1">
    <location>
        <begin position="97"/>
        <end position="141"/>
    </location>
</feature>
<accession>A0A448WIW8</accession>
<dbReference type="Proteomes" id="UP000784294">
    <property type="component" value="Unassembled WGS sequence"/>
</dbReference>
<keyword evidence="3" id="KW-1185">Reference proteome</keyword>
<evidence type="ECO:0000313" key="3">
    <source>
        <dbReference type="Proteomes" id="UP000784294"/>
    </source>
</evidence>
<reference evidence="2" key="1">
    <citation type="submission" date="2018-11" db="EMBL/GenBank/DDBJ databases">
        <authorList>
            <consortium name="Pathogen Informatics"/>
        </authorList>
    </citation>
    <scope>NUCLEOTIDE SEQUENCE</scope>
</reference>
<evidence type="ECO:0000313" key="2">
    <source>
        <dbReference type="EMBL" id="VEL12774.1"/>
    </source>
</evidence>
<organism evidence="2 3">
    <name type="scientific">Protopolystoma xenopodis</name>
    <dbReference type="NCBI Taxonomy" id="117903"/>
    <lineage>
        <taxon>Eukaryota</taxon>
        <taxon>Metazoa</taxon>
        <taxon>Spiralia</taxon>
        <taxon>Lophotrochozoa</taxon>
        <taxon>Platyhelminthes</taxon>
        <taxon>Monogenea</taxon>
        <taxon>Polyopisthocotylea</taxon>
        <taxon>Polystomatidea</taxon>
        <taxon>Polystomatidae</taxon>
        <taxon>Protopolystoma</taxon>
    </lineage>
</organism>
<proteinExistence type="predicted"/>
<evidence type="ECO:0000256" key="1">
    <source>
        <dbReference type="SAM" id="MobiDB-lite"/>
    </source>
</evidence>